<feature type="transmembrane region" description="Helical" evidence="9">
    <location>
        <begin position="49"/>
        <end position="68"/>
    </location>
</feature>
<proteinExistence type="inferred from homology"/>
<dbReference type="HAMAP" id="MF_00024">
    <property type="entry name" value="CobD_CbiB"/>
    <property type="match status" value="1"/>
</dbReference>
<dbReference type="EMBL" id="WTVQ01000007">
    <property type="protein sequence ID" value="NMG74338.1"/>
    <property type="molecule type" value="Genomic_DNA"/>
</dbReference>
<comment type="caution">
    <text evidence="10">The sequence shown here is derived from an EMBL/GenBank/DDBJ whole genome shotgun (WGS) entry which is preliminary data.</text>
</comment>
<evidence type="ECO:0000256" key="8">
    <source>
        <dbReference type="ARBA" id="ARBA00023136"/>
    </source>
</evidence>
<dbReference type="RefSeq" id="WP_169259489.1">
    <property type="nucleotide sequence ID" value="NZ_WTVQ01000007.1"/>
</dbReference>
<keyword evidence="8 9" id="KW-0472">Membrane</keyword>
<feature type="transmembrane region" description="Helical" evidence="9">
    <location>
        <begin position="288"/>
        <end position="308"/>
    </location>
</feature>
<dbReference type="Proteomes" id="UP000648984">
    <property type="component" value="Unassembled WGS sequence"/>
</dbReference>
<keyword evidence="7 9" id="KW-1133">Transmembrane helix</keyword>
<name>A0ABX1Q8L3_9RHOO</name>
<keyword evidence="11" id="KW-1185">Reference proteome</keyword>
<sequence length="311" mass="33080">MISLFVKLAAGIALDRLLGEPRRWHPLIGFGRWAGWLEAHLRPLLPNRVGGLLAWALAIGPWLGLALVLRESHPLAHWVIDIGLLYLALGARSLAQHAEAIAAPLAAGDLDTARVRVGWIVSRDTRALDAAGVAKAGTESVLENGNDAVFGALFWFCVAGGAGALMFRLANTLDAMWGYRTERFIRFGWAAARLDDVLNWAPARLTALTYALIGRSRDALRCWRSQAPAWDSPNAGPVMAAGAGALGVQLGGAAIYHGREEQRPPLGCGKAPDAASIRAAVRLMQHGMLLWLGTIAIAALSVPLSGLLGHA</sequence>
<comment type="pathway">
    <text evidence="2 9">Cofactor biosynthesis; adenosylcobalamin biosynthesis.</text>
</comment>
<dbReference type="Pfam" id="PF03186">
    <property type="entry name" value="CobD_Cbib"/>
    <property type="match status" value="1"/>
</dbReference>
<comment type="function">
    <text evidence="9">Converts cobyric acid to cobinamide by the addition of aminopropanol on the F carboxylic group.</text>
</comment>
<evidence type="ECO:0000313" key="11">
    <source>
        <dbReference type="Proteomes" id="UP000648984"/>
    </source>
</evidence>
<evidence type="ECO:0000256" key="4">
    <source>
        <dbReference type="ARBA" id="ARBA00022475"/>
    </source>
</evidence>
<evidence type="ECO:0000256" key="6">
    <source>
        <dbReference type="ARBA" id="ARBA00022692"/>
    </source>
</evidence>
<protein>
    <recommendedName>
        <fullName evidence="9">Cobalamin biosynthesis protein CobD</fullName>
    </recommendedName>
</protein>
<dbReference type="PANTHER" id="PTHR34308:SF1">
    <property type="entry name" value="COBALAMIN BIOSYNTHESIS PROTEIN CBIB"/>
    <property type="match status" value="1"/>
</dbReference>
<evidence type="ECO:0000256" key="9">
    <source>
        <dbReference type="HAMAP-Rule" id="MF_00024"/>
    </source>
</evidence>
<gene>
    <name evidence="9" type="primary">cobD</name>
    <name evidence="10" type="ORF">GPA25_06150</name>
</gene>
<evidence type="ECO:0000256" key="5">
    <source>
        <dbReference type="ARBA" id="ARBA00022573"/>
    </source>
</evidence>
<comment type="caution">
    <text evidence="9">Lacks conserved residue(s) required for the propagation of feature annotation.</text>
</comment>
<organism evidence="10 11">
    <name type="scientific">Aromatoleum diolicum</name>
    <dbReference type="NCBI Taxonomy" id="75796"/>
    <lineage>
        <taxon>Bacteria</taxon>
        <taxon>Pseudomonadati</taxon>
        <taxon>Pseudomonadota</taxon>
        <taxon>Betaproteobacteria</taxon>
        <taxon>Rhodocyclales</taxon>
        <taxon>Rhodocyclaceae</taxon>
        <taxon>Aromatoleum</taxon>
    </lineage>
</organism>
<evidence type="ECO:0000256" key="2">
    <source>
        <dbReference type="ARBA" id="ARBA00004953"/>
    </source>
</evidence>
<keyword evidence="4 9" id="KW-1003">Cell membrane</keyword>
<accession>A0ABX1Q8L3</accession>
<dbReference type="PANTHER" id="PTHR34308">
    <property type="entry name" value="COBALAMIN BIOSYNTHESIS PROTEIN CBIB"/>
    <property type="match status" value="1"/>
</dbReference>
<evidence type="ECO:0000256" key="1">
    <source>
        <dbReference type="ARBA" id="ARBA00004651"/>
    </source>
</evidence>
<comment type="subcellular location">
    <subcellularLocation>
        <location evidence="1 9">Cell membrane</location>
        <topology evidence="1 9">Multi-pass membrane protein</topology>
    </subcellularLocation>
</comment>
<comment type="similarity">
    <text evidence="3 9">Belongs to the CobD/CbiB family.</text>
</comment>
<dbReference type="InterPro" id="IPR004485">
    <property type="entry name" value="Cobalamin_biosynth_CobD/CbiB"/>
</dbReference>
<evidence type="ECO:0000256" key="7">
    <source>
        <dbReference type="ARBA" id="ARBA00022989"/>
    </source>
</evidence>
<evidence type="ECO:0000256" key="3">
    <source>
        <dbReference type="ARBA" id="ARBA00006263"/>
    </source>
</evidence>
<evidence type="ECO:0000313" key="10">
    <source>
        <dbReference type="EMBL" id="NMG74338.1"/>
    </source>
</evidence>
<keyword evidence="6 9" id="KW-0812">Transmembrane</keyword>
<reference evidence="10 11" key="1">
    <citation type="submission" date="2019-12" db="EMBL/GenBank/DDBJ databases">
        <title>Comparative genomics gives insights into the taxonomy of the Azoarcus-Aromatoleum group and reveals separate origins of nif in the plant-associated Azoarcus and non-plant-associated Aromatoleum sub-groups.</title>
        <authorList>
            <person name="Lafos M."/>
            <person name="Maluk M."/>
            <person name="Batista M."/>
            <person name="Junghare M."/>
            <person name="Carmona M."/>
            <person name="Faoro H."/>
            <person name="Cruz L.M."/>
            <person name="Battistoni F."/>
            <person name="De Souza E."/>
            <person name="Pedrosa F."/>
            <person name="Chen W.-M."/>
            <person name="Poole P.S."/>
            <person name="Dixon R.A."/>
            <person name="James E.K."/>
        </authorList>
    </citation>
    <scope>NUCLEOTIDE SEQUENCE [LARGE SCALE GENOMIC DNA]</scope>
    <source>
        <strain evidence="10 11">22Lin</strain>
    </source>
</reference>
<feature type="transmembrane region" description="Helical" evidence="9">
    <location>
        <begin position="148"/>
        <end position="170"/>
    </location>
</feature>
<dbReference type="NCBIfam" id="TIGR00380">
    <property type="entry name" value="cobal_cbiB"/>
    <property type="match status" value="1"/>
</dbReference>
<keyword evidence="5 9" id="KW-0169">Cobalamin biosynthesis</keyword>